<dbReference type="EMBL" id="LAZR01002959">
    <property type="protein sequence ID" value="KKN23562.1"/>
    <property type="molecule type" value="Genomic_DNA"/>
</dbReference>
<sequence length="75" mass="9288">MIKYLTRELLLWFYNNHKIARDKEGGKVPYKIFYSRFYTSYKRTGNTKFIKEVEYRLRLIEKDKEDTLDRIKAML</sequence>
<comment type="caution">
    <text evidence="1">The sequence shown here is derived from an EMBL/GenBank/DDBJ whole genome shotgun (WGS) entry which is preliminary data.</text>
</comment>
<name>A0A0F9PGD7_9ZZZZ</name>
<gene>
    <name evidence="1" type="ORF">LCGC14_0903770</name>
</gene>
<evidence type="ECO:0000313" key="1">
    <source>
        <dbReference type="EMBL" id="KKN23562.1"/>
    </source>
</evidence>
<protein>
    <submittedName>
        <fullName evidence="1">Uncharacterized protein</fullName>
    </submittedName>
</protein>
<dbReference type="AlphaFoldDB" id="A0A0F9PGD7"/>
<accession>A0A0F9PGD7</accession>
<organism evidence="1">
    <name type="scientific">marine sediment metagenome</name>
    <dbReference type="NCBI Taxonomy" id="412755"/>
    <lineage>
        <taxon>unclassified sequences</taxon>
        <taxon>metagenomes</taxon>
        <taxon>ecological metagenomes</taxon>
    </lineage>
</organism>
<reference evidence="1" key="1">
    <citation type="journal article" date="2015" name="Nature">
        <title>Complex archaea that bridge the gap between prokaryotes and eukaryotes.</title>
        <authorList>
            <person name="Spang A."/>
            <person name="Saw J.H."/>
            <person name="Jorgensen S.L."/>
            <person name="Zaremba-Niedzwiedzka K."/>
            <person name="Martijn J."/>
            <person name="Lind A.E."/>
            <person name="van Eijk R."/>
            <person name="Schleper C."/>
            <person name="Guy L."/>
            <person name="Ettema T.J."/>
        </authorList>
    </citation>
    <scope>NUCLEOTIDE SEQUENCE</scope>
</reference>
<proteinExistence type="predicted"/>